<gene>
    <name evidence="2" type="ORF">BDD43_2867</name>
</gene>
<dbReference type="AlphaFoldDB" id="A0A495J1U2"/>
<protein>
    <submittedName>
        <fullName evidence="2">ParE-like toxin of type II ParDE toxin-antitoxin system</fullName>
    </submittedName>
</protein>
<dbReference type="Proteomes" id="UP000268007">
    <property type="component" value="Unassembled WGS sequence"/>
</dbReference>
<evidence type="ECO:0000313" key="3">
    <source>
        <dbReference type="Proteomes" id="UP000268007"/>
    </source>
</evidence>
<accession>A0A495J1U2</accession>
<dbReference type="Pfam" id="PF05016">
    <property type="entry name" value="ParE_toxin"/>
    <property type="match status" value="1"/>
</dbReference>
<reference evidence="2 3" key="1">
    <citation type="submission" date="2018-10" db="EMBL/GenBank/DDBJ databases">
        <title>Genomic Encyclopedia of Archaeal and Bacterial Type Strains, Phase II (KMG-II): from individual species to whole genera.</title>
        <authorList>
            <person name="Goeker M."/>
        </authorList>
    </citation>
    <scope>NUCLEOTIDE SEQUENCE [LARGE SCALE GENOMIC DNA]</scope>
    <source>
        <strain evidence="2 3">DSM 18602</strain>
    </source>
</reference>
<organism evidence="2 3">
    <name type="scientific">Mucilaginibacter gracilis</name>
    <dbReference type="NCBI Taxonomy" id="423350"/>
    <lineage>
        <taxon>Bacteria</taxon>
        <taxon>Pseudomonadati</taxon>
        <taxon>Bacteroidota</taxon>
        <taxon>Sphingobacteriia</taxon>
        <taxon>Sphingobacteriales</taxon>
        <taxon>Sphingobacteriaceae</taxon>
        <taxon>Mucilaginibacter</taxon>
    </lineage>
</organism>
<sequence length="96" mass="11553">MYQIVIKPKAVDMARDAYVWYELQQPGLGELFLKELDNCYDKLEAWPIAYAKIRKNFRQIILKKFPYVLVFEIIKHEVVIYAVFHTSLSPRKKFKR</sequence>
<dbReference type="EMBL" id="RBKU01000001">
    <property type="protein sequence ID" value="RKR82682.1"/>
    <property type="molecule type" value="Genomic_DNA"/>
</dbReference>
<evidence type="ECO:0000313" key="2">
    <source>
        <dbReference type="EMBL" id="RKR82682.1"/>
    </source>
</evidence>
<comment type="caution">
    <text evidence="2">The sequence shown here is derived from an EMBL/GenBank/DDBJ whole genome shotgun (WGS) entry which is preliminary data.</text>
</comment>
<dbReference type="InterPro" id="IPR035093">
    <property type="entry name" value="RelE/ParE_toxin_dom_sf"/>
</dbReference>
<dbReference type="RefSeq" id="WP_121198265.1">
    <property type="nucleotide sequence ID" value="NZ_RBKU01000001.1"/>
</dbReference>
<name>A0A495J1U2_9SPHI</name>
<dbReference type="InterPro" id="IPR007712">
    <property type="entry name" value="RelE/ParE_toxin"/>
</dbReference>
<proteinExistence type="predicted"/>
<dbReference type="OrthoDB" id="595476at2"/>
<dbReference type="Gene3D" id="3.30.2310.20">
    <property type="entry name" value="RelE-like"/>
    <property type="match status" value="1"/>
</dbReference>
<keyword evidence="1" id="KW-1277">Toxin-antitoxin system</keyword>
<keyword evidence="3" id="KW-1185">Reference proteome</keyword>
<evidence type="ECO:0000256" key="1">
    <source>
        <dbReference type="ARBA" id="ARBA00022649"/>
    </source>
</evidence>